<sequence length="154" mass="16497">MPSRNDVTGRTLPRATMPNANSQGNYRGSGRCDNVDIRLRLTPAPHGAILGVLKRPGVGHPRPSDNPSSRAHPRYWPCLYAALTGPPLHDVNNAVSRINMATSFRALAPAIHDVDLFGLGVKLATGGTEYFDAAVIRCDVDDLIFGLLAASERG</sequence>
<feature type="region of interest" description="Disordered" evidence="1">
    <location>
        <begin position="1"/>
        <end position="29"/>
    </location>
</feature>
<evidence type="ECO:0000313" key="2">
    <source>
        <dbReference type="EMBL" id="KAJ5350880.1"/>
    </source>
</evidence>
<proteinExistence type="predicted"/>
<gene>
    <name evidence="2" type="ORF">N7541_008607</name>
</gene>
<evidence type="ECO:0000313" key="3">
    <source>
        <dbReference type="Proteomes" id="UP001148299"/>
    </source>
</evidence>
<keyword evidence="3" id="KW-1185">Reference proteome</keyword>
<dbReference type="AlphaFoldDB" id="A0A9W9R0U6"/>
<comment type="caution">
    <text evidence="2">The sequence shown here is derived from an EMBL/GenBank/DDBJ whole genome shotgun (WGS) entry which is preliminary data.</text>
</comment>
<reference evidence="2" key="1">
    <citation type="submission" date="2022-12" db="EMBL/GenBank/DDBJ databases">
        <authorList>
            <person name="Petersen C."/>
        </authorList>
    </citation>
    <scope>NUCLEOTIDE SEQUENCE</scope>
    <source>
        <strain evidence="2">IBT 35675</strain>
    </source>
</reference>
<reference evidence="2" key="2">
    <citation type="journal article" date="2023" name="IMA Fungus">
        <title>Comparative genomic study of the Penicillium genus elucidates a diverse pangenome and 15 lateral gene transfer events.</title>
        <authorList>
            <person name="Petersen C."/>
            <person name="Sorensen T."/>
            <person name="Nielsen M.R."/>
            <person name="Sondergaard T.E."/>
            <person name="Sorensen J.L."/>
            <person name="Fitzpatrick D.A."/>
            <person name="Frisvad J.C."/>
            <person name="Nielsen K.L."/>
        </authorList>
    </citation>
    <scope>NUCLEOTIDE SEQUENCE</scope>
    <source>
        <strain evidence="2">IBT 35675</strain>
    </source>
</reference>
<organism evidence="2 3">
    <name type="scientific">Penicillium brevicompactum</name>
    <dbReference type="NCBI Taxonomy" id="5074"/>
    <lineage>
        <taxon>Eukaryota</taxon>
        <taxon>Fungi</taxon>
        <taxon>Dikarya</taxon>
        <taxon>Ascomycota</taxon>
        <taxon>Pezizomycotina</taxon>
        <taxon>Eurotiomycetes</taxon>
        <taxon>Eurotiomycetidae</taxon>
        <taxon>Eurotiales</taxon>
        <taxon>Aspergillaceae</taxon>
        <taxon>Penicillium</taxon>
    </lineage>
</organism>
<accession>A0A9W9R0U6</accession>
<protein>
    <submittedName>
        <fullName evidence="2">Uncharacterized protein</fullName>
    </submittedName>
</protein>
<dbReference type="EMBL" id="JAPZBR010000006">
    <property type="protein sequence ID" value="KAJ5350880.1"/>
    <property type="molecule type" value="Genomic_DNA"/>
</dbReference>
<name>A0A9W9R0U6_PENBR</name>
<evidence type="ECO:0000256" key="1">
    <source>
        <dbReference type="SAM" id="MobiDB-lite"/>
    </source>
</evidence>
<dbReference type="Proteomes" id="UP001148299">
    <property type="component" value="Unassembled WGS sequence"/>
</dbReference>